<dbReference type="Pfam" id="PF09084">
    <property type="entry name" value="NMT1"/>
    <property type="match status" value="1"/>
</dbReference>
<reference evidence="7" key="1">
    <citation type="journal article" date="2019" name="Int. J. Syst. Evol. Microbiol.">
        <title>The Global Catalogue of Microorganisms (GCM) 10K type strain sequencing project: providing services to taxonomists for standard genome sequencing and annotation.</title>
        <authorList>
            <consortium name="The Broad Institute Genomics Platform"/>
            <consortium name="The Broad Institute Genome Sequencing Center for Infectious Disease"/>
            <person name="Wu L."/>
            <person name="Ma J."/>
        </authorList>
    </citation>
    <scope>NUCLEOTIDE SEQUENCE [LARGE SCALE GENOMIC DNA]</scope>
    <source>
        <strain evidence="7">JCM 1490</strain>
    </source>
</reference>
<evidence type="ECO:0000259" key="5">
    <source>
        <dbReference type="Pfam" id="PF09084"/>
    </source>
</evidence>
<dbReference type="PROSITE" id="PS51257">
    <property type="entry name" value="PROKAR_LIPOPROTEIN"/>
    <property type="match status" value="1"/>
</dbReference>
<dbReference type="PANTHER" id="PTHR30024:SF47">
    <property type="entry name" value="TAURINE-BINDING PERIPLASMIC PROTEIN"/>
    <property type="match status" value="1"/>
</dbReference>
<evidence type="ECO:0000256" key="4">
    <source>
        <dbReference type="SAM" id="SignalP"/>
    </source>
</evidence>
<comment type="similarity">
    <text evidence="2">Belongs to the bacterial solute-binding protein SsuA/TauA family.</text>
</comment>
<dbReference type="SUPFAM" id="SSF53850">
    <property type="entry name" value="Periplasmic binding protein-like II"/>
    <property type="match status" value="1"/>
</dbReference>
<keyword evidence="7" id="KW-1185">Reference proteome</keyword>
<evidence type="ECO:0000256" key="3">
    <source>
        <dbReference type="ARBA" id="ARBA00022729"/>
    </source>
</evidence>
<dbReference type="Gene3D" id="3.40.190.10">
    <property type="entry name" value="Periplasmic binding protein-like II"/>
    <property type="match status" value="2"/>
</dbReference>
<comment type="subcellular location">
    <subcellularLocation>
        <location evidence="1">Periplasm</location>
    </subcellularLocation>
</comment>
<feature type="signal peptide" evidence="4">
    <location>
        <begin position="1"/>
        <end position="21"/>
    </location>
</feature>
<comment type="caution">
    <text evidence="6">The sequence shown here is derived from an EMBL/GenBank/DDBJ whole genome shotgun (WGS) entry which is preliminary data.</text>
</comment>
<proteinExistence type="inferred from homology"/>
<accession>A0ABW2QD85</accession>
<evidence type="ECO:0000313" key="6">
    <source>
        <dbReference type="EMBL" id="MFC7407009.1"/>
    </source>
</evidence>
<evidence type="ECO:0000256" key="2">
    <source>
        <dbReference type="ARBA" id="ARBA00010742"/>
    </source>
</evidence>
<dbReference type="Proteomes" id="UP001596455">
    <property type="component" value="Unassembled WGS sequence"/>
</dbReference>
<name>A0ABW2QD85_9MICO</name>
<dbReference type="RefSeq" id="WP_382396546.1">
    <property type="nucleotide sequence ID" value="NZ_JBHTCQ010000005.1"/>
</dbReference>
<feature type="domain" description="SsuA/THI5-like" evidence="5">
    <location>
        <begin position="49"/>
        <end position="262"/>
    </location>
</feature>
<sequence>MRRARIAAMAAVVAVGVAACAGGGGGDGGADGSDDGLTEVRVGVLPVANMAPLYLGIEEGYFEEEGLAVEPVVSQGGASIVPSVVSGDFQIGYGNPVSIMQARDRGLDIRIVSGSTQGGADAQTSGNGLLVAPDSGIEEVQDLAGKTIAVTTLSNAGELTTRAALEAEGVDSSTVEFVELPFPEMNHAVMSGSVDVAWQAEPFVTLGEDEGMVNIVDPYVATMDHLDAAVYFASGDLVESDPELVAAFQRALTRSMERARQDEDLTRETVLSFTEIEEDVARRMVLAVYSRSVNLESIELQADLALEYGLVENEVDVDALLADGATGE</sequence>
<dbReference type="PANTHER" id="PTHR30024">
    <property type="entry name" value="ALIPHATIC SULFONATES-BINDING PROTEIN-RELATED"/>
    <property type="match status" value="1"/>
</dbReference>
<evidence type="ECO:0000313" key="7">
    <source>
        <dbReference type="Proteomes" id="UP001596455"/>
    </source>
</evidence>
<organism evidence="6 7">
    <name type="scientific">Georgenia alba</name>
    <dbReference type="NCBI Taxonomy" id="2233858"/>
    <lineage>
        <taxon>Bacteria</taxon>
        <taxon>Bacillati</taxon>
        <taxon>Actinomycetota</taxon>
        <taxon>Actinomycetes</taxon>
        <taxon>Micrococcales</taxon>
        <taxon>Bogoriellaceae</taxon>
        <taxon>Georgenia</taxon>
    </lineage>
</organism>
<gene>
    <name evidence="6" type="ORF">ACFQQL_17970</name>
</gene>
<evidence type="ECO:0000256" key="1">
    <source>
        <dbReference type="ARBA" id="ARBA00004418"/>
    </source>
</evidence>
<protein>
    <submittedName>
        <fullName evidence="6">ABC transporter substrate-binding protein</fullName>
    </submittedName>
</protein>
<dbReference type="EMBL" id="JBHTCQ010000005">
    <property type="protein sequence ID" value="MFC7407009.1"/>
    <property type="molecule type" value="Genomic_DNA"/>
</dbReference>
<keyword evidence="3 4" id="KW-0732">Signal</keyword>
<dbReference type="InterPro" id="IPR015168">
    <property type="entry name" value="SsuA/THI5"/>
</dbReference>
<feature type="chain" id="PRO_5046361051" evidence="4">
    <location>
        <begin position="22"/>
        <end position="328"/>
    </location>
</feature>